<comment type="caution">
    <text evidence="10">The sequence shown here is derived from an EMBL/GenBank/DDBJ whole genome shotgun (WGS) entry which is preliminary data.</text>
</comment>
<dbReference type="PANTHER" id="PTHR30572">
    <property type="entry name" value="MEMBRANE COMPONENT OF TRANSPORTER-RELATED"/>
    <property type="match status" value="1"/>
</dbReference>
<dbReference type="AlphaFoldDB" id="A0A1G2FFY1"/>
<gene>
    <name evidence="10" type="ORF">A3J64_03765</name>
</gene>
<feature type="transmembrane region" description="Helical" evidence="7">
    <location>
        <begin position="328"/>
        <end position="361"/>
    </location>
</feature>
<evidence type="ECO:0000256" key="4">
    <source>
        <dbReference type="ARBA" id="ARBA00022989"/>
    </source>
</evidence>
<dbReference type="InterPro" id="IPR025857">
    <property type="entry name" value="MacB_PCD"/>
</dbReference>
<evidence type="ECO:0000256" key="2">
    <source>
        <dbReference type="ARBA" id="ARBA00022475"/>
    </source>
</evidence>
<name>A0A1G2FFY1_9BACT</name>
<evidence type="ECO:0000313" key="10">
    <source>
        <dbReference type="EMBL" id="OGZ36965.1"/>
    </source>
</evidence>
<keyword evidence="4 7" id="KW-1133">Transmembrane helix</keyword>
<evidence type="ECO:0000256" key="5">
    <source>
        <dbReference type="ARBA" id="ARBA00023136"/>
    </source>
</evidence>
<dbReference type="GO" id="GO:0022857">
    <property type="term" value="F:transmembrane transporter activity"/>
    <property type="evidence" value="ECO:0007669"/>
    <property type="project" value="TreeGrafter"/>
</dbReference>
<dbReference type="Pfam" id="PF02687">
    <property type="entry name" value="FtsX"/>
    <property type="match status" value="1"/>
</dbReference>
<comment type="similarity">
    <text evidence="6">Belongs to the ABC-4 integral membrane protein family.</text>
</comment>
<dbReference type="GO" id="GO:0005886">
    <property type="term" value="C:plasma membrane"/>
    <property type="evidence" value="ECO:0007669"/>
    <property type="project" value="UniProtKB-SubCell"/>
</dbReference>
<evidence type="ECO:0000256" key="3">
    <source>
        <dbReference type="ARBA" id="ARBA00022692"/>
    </source>
</evidence>
<dbReference type="PANTHER" id="PTHR30572:SF4">
    <property type="entry name" value="ABC TRANSPORTER PERMEASE YTRF"/>
    <property type="match status" value="1"/>
</dbReference>
<protein>
    <recommendedName>
        <fullName evidence="12">Multidrug ABC transporter substrate-binding protein</fullName>
    </recommendedName>
</protein>
<dbReference type="EMBL" id="MHNB01000018">
    <property type="protein sequence ID" value="OGZ36965.1"/>
    <property type="molecule type" value="Genomic_DNA"/>
</dbReference>
<keyword evidence="2" id="KW-1003">Cell membrane</keyword>
<sequence>MTLKHTFKTAFNGVKTNKSRSGLTILGIIIGITAIILVMSLGKGAEELILNQIRGLGSQTIIIEPGQEPRGPSNFAELFTNSLKQKDVEALKNPANVQGLKELTPNVMQVAPISFENESVRKNIIGSSELITEILEIYPNEGSFFTDDDIRQKNSVAVIGSKVKKELFGDSDALGKKIKIKGRSFKVVGILPAKGQVALFNIDELVIVPYTTAQLYLLGINYFNSIIARAENEKIVPQVVKSIELTLRETHNITDPEKDDFHIATQALAVERVGMVTGILTALLVSVAAISLVVGGVGIMNIMLVSITERTKEIGLRKALGATNKDIMLQFLLEAMILTGLGGIAGIIFGGLLSFIASFILSRIVSLDWTFAFPVSAALLGLAVAALVGLIFGLYPARQASLKSPMEALRYE</sequence>
<organism evidence="10 11">
    <name type="scientific">Candidatus Portnoybacteria bacterium RIFCSPHIGHO2_12_FULL_38_9</name>
    <dbReference type="NCBI Taxonomy" id="1801997"/>
    <lineage>
        <taxon>Bacteria</taxon>
        <taxon>Candidatus Portnoyibacteriota</taxon>
    </lineage>
</organism>
<feature type="transmembrane region" description="Helical" evidence="7">
    <location>
        <begin position="21"/>
        <end position="42"/>
    </location>
</feature>
<reference evidence="10 11" key="1">
    <citation type="journal article" date="2016" name="Nat. Commun.">
        <title>Thousands of microbial genomes shed light on interconnected biogeochemical processes in an aquifer system.</title>
        <authorList>
            <person name="Anantharaman K."/>
            <person name="Brown C.T."/>
            <person name="Hug L.A."/>
            <person name="Sharon I."/>
            <person name="Castelle C.J."/>
            <person name="Probst A.J."/>
            <person name="Thomas B.C."/>
            <person name="Singh A."/>
            <person name="Wilkins M.J."/>
            <person name="Karaoz U."/>
            <person name="Brodie E.L."/>
            <person name="Williams K.H."/>
            <person name="Hubbard S.S."/>
            <person name="Banfield J.F."/>
        </authorList>
    </citation>
    <scope>NUCLEOTIDE SEQUENCE [LARGE SCALE GENOMIC DNA]</scope>
</reference>
<comment type="subcellular location">
    <subcellularLocation>
        <location evidence="1">Cell membrane</location>
        <topology evidence="1">Multi-pass membrane protein</topology>
    </subcellularLocation>
</comment>
<keyword evidence="5 7" id="KW-0472">Membrane</keyword>
<evidence type="ECO:0000259" key="9">
    <source>
        <dbReference type="Pfam" id="PF12704"/>
    </source>
</evidence>
<evidence type="ECO:0000313" key="11">
    <source>
        <dbReference type="Proteomes" id="UP000177061"/>
    </source>
</evidence>
<dbReference type="STRING" id="1801997.A3J64_03765"/>
<dbReference type="InterPro" id="IPR003838">
    <property type="entry name" value="ABC3_permease_C"/>
</dbReference>
<evidence type="ECO:0000256" key="6">
    <source>
        <dbReference type="ARBA" id="ARBA00038076"/>
    </source>
</evidence>
<dbReference type="InterPro" id="IPR050250">
    <property type="entry name" value="Macrolide_Exporter_MacB"/>
</dbReference>
<feature type="domain" description="ABC3 transporter permease C-terminal" evidence="8">
    <location>
        <begin position="286"/>
        <end position="403"/>
    </location>
</feature>
<evidence type="ECO:0000256" key="1">
    <source>
        <dbReference type="ARBA" id="ARBA00004651"/>
    </source>
</evidence>
<feature type="domain" description="MacB-like periplasmic core" evidence="9">
    <location>
        <begin position="21"/>
        <end position="244"/>
    </location>
</feature>
<evidence type="ECO:0008006" key="12">
    <source>
        <dbReference type="Google" id="ProtNLM"/>
    </source>
</evidence>
<dbReference type="Pfam" id="PF12704">
    <property type="entry name" value="MacB_PCD"/>
    <property type="match status" value="1"/>
</dbReference>
<dbReference type="Proteomes" id="UP000177061">
    <property type="component" value="Unassembled WGS sequence"/>
</dbReference>
<evidence type="ECO:0000256" key="7">
    <source>
        <dbReference type="SAM" id="Phobius"/>
    </source>
</evidence>
<proteinExistence type="inferred from homology"/>
<evidence type="ECO:0000259" key="8">
    <source>
        <dbReference type="Pfam" id="PF02687"/>
    </source>
</evidence>
<keyword evidence="3 7" id="KW-0812">Transmembrane</keyword>
<accession>A0A1G2FFY1</accession>
<feature type="transmembrane region" description="Helical" evidence="7">
    <location>
        <begin position="279"/>
        <end position="307"/>
    </location>
</feature>
<feature type="transmembrane region" description="Helical" evidence="7">
    <location>
        <begin position="373"/>
        <end position="395"/>
    </location>
</feature>